<dbReference type="Gene3D" id="3.20.20.370">
    <property type="entry name" value="Glycoside hydrolase/deacetylase"/>
    <property type="match status" value="1"/>
</dbReference>
<sequence>MYHHIGSCPPEQADHRGLWVSEELFDEQLRWLLAHGYESVSLARLRRHLLKQATLPKRWVVITFDDGWRDNYTRAMPCLIRHGFTATIFVVAGKIRTSPAFDRWDEYLSEEELRAMHAAGFEIGSHTWSHPRLTKLADDNVRDELMRSREHLGRLLGAPPAWLAYPYGAFSARVERLVREAGYEGAVSTIRDNRVRADQLYHLPRVMVMHDTPPERFGYLFSYRYHLVHAWKNRRRWRERS</sequence>
<evidence type="ECO:0000259" key="2">
    <source>
        <dbReference type="PROSITE" id="PS51677"/>
    </source>
</evidence>
<dbReference type="InterPro" id="IPR002509">
    <property type="entry name" value="NODB_dom"/>
</dbReference>
<protein>
    <submittedName>
        <fullName evidence="3">Polysaccharide deacetylase</fullName>
    </submittedName>
</protein>
<dbReference type="PROSITE" id="PS51677">
    <property type="entry name" value="NODB"/>
    <property type="match status" value="1"/>
</dbReference>
<evidence type="ECO:0000256" key="1">
    <source>
        <dbReference type="ARBA" id="ARBA00022729"/>
    </source>
</evidence>
<gene>
    <name evidence="3" type="ORF">BRCON_1820</name>
</gene>
<dbReference type="CDD" id="cd10918">
    <property type="entry name" value="CE4_NodB_like_5s_6s"/>
    <property type="match status" value="1"/>
</dbReference>
<dbReference type="Proteomes" id="UP000262583">
    <property type="component" value="Chromosome"/>
</dbReference>
<evidence type="ECO:0000313" key="3">
    <source>
        <dbReference type="EMBL" id="AXA36597.1"/>
    </source>
</evidence>
<evidence type="ECO:0000313" key="4">
    <source>
        <dbReference type="Proteomes" id="UP000262583"/>
    </source>
</evidence>
<dbReference type="PANTHER" id="PTHR34216">
    <property type="match status" value="1"/>
</dbReference>
<dbReference type="InterPro" id="IPR051398">
    <property type="entry name" value="Polysacch_Deacetylase"/>
</dbReference>
<feature type="domain" description="NodB homology" evidence="2">
    <location>
        <begin position="58"/>
        <end position="241"/>
    </location>
</feature>
<dbReference type="AlphaFoldDB" id="A0A2Z4Y5V9"/>
<dbReference type="GO" id="GO:0005975">
    <property type="term" value="P:carbohydrate metabolic process"/>
    <property type="evidence" value="ECO:0007669"/>
    <property type="project" value="InterPro"/>
</dbReference>
<dbReference type="InterPro" id="IPR011330">
    <property type="entry name" value="Glyco_hydro/deAcase_b/a-brl"/>
</dbReference>
<organism evidence="3 4">
    <name type="scientific">Sumerlaea chitinivorans</name>
    <dbReference type="NCBI Taxonomy" id="2250252"/>
    <lineage>
        <taxon>Bacteria</taxon>
        <taxon>Candidatus Sumerlaeota</taxon>
        <taxon>Candidatus Sumerlaeia</taxon>
        <taxon>Candidatus Sumerlaeales</taxon>
        <taxon>Candidatus Sumerlaeaceae</taxon>
        <taxon>Candidatus Sumerlaea</taxon>
    </lineage>
</organism>
<keyword evidence="1" id="KW-0732">Signal</keyword>
<dbReference type="PANTHER" id="PTHR34216:SF7">
    <property type="entry name" value="POLY-BETA-1,6-N-ACETYL-D-GLUCOSAMINE N-DEACETYLASE"/>
    <property type="match status" value="1"/>
</dbReference>
<dbReference type="SUPFAM" id="SSF88713">
    <property type="entry name" value="Glycoside hydrolase/deacetylase"/>
    <property type="match status" value="1"/>
</dbReference>
<name>A0A2Z4Y5V9_SUMC1</name>
<dbReference type="KEGG" id="schv:BRCON_1820"/>
<proteinExistence type="predicted"/>
<reference evidence="3 4" key="1">
    <citation type="submission" date="2018-05" db="EMBL/GenBank/DDBJ databases">
        <title>A metagenomic window into the 2 km-deep terrestrial subsurface aquifer revealed taxonomically and functionally diverse microbial community comprising novel uncultured bacterial lineages.</title>
        <authorList>
            <person name="Kadnikov V.V."/>
            <person name="Mardanov A.V."/>
            <person name="Beletsky A.V."/>
            <person name="Banks D."/>
            <person name="Pimenov N.V."/>
            <person name="Frank Y.A."/>
            <person name="Karnachuk O.V."/>
            <person name="Ravin N.V."/>
        </authorList>
    </citation>
    <scope>NUCLEOTIDE SEQUENCE [LARGE SCALE GENOMIC DNA]</scope>
    <source>
        <strain evidence="3">BY</strain>
    </source>
</reference>
<dbReference type="GO" id="GO:0016810">
    <property type="term" value="F:hydrolase activity, acting on carbon-nitrogen (but not peptide) bonds"/>
    <property type="evidence" value="ECO:0007669"/>
    <property type="project" value="InterPro"/>
</dbReference>
<dbReference type="Pfam" id="PF01522">
    <property type="entry name" value="Polysacc_deac_1"/>
    <property type="match status" value="1"/>
</dbReference>
<dbReference type="EMBL" id="CP030759">
    <property type="protein sequence ID" value="AXA36597.1"/>
    <property type="molecule type" value="Genomic_DNA"/>
</dbReference>
<accession>A0A2Z4Y5V9</accession>